<protein>
    <submittedName>
        <fullName evidence="2">PF04402 family protein</fullName>
    </submittedName>
</protein>
<dbReference type="AlphaFoldDB" id="U7UGA1"/>
<dbReference type="eggNOG" id="COG2968">
    <property type="taxonomic scope" value="Bacteria"/>
</dbReference>
<dbReference type="Proteomes" id="UP000017090">
    <property type="component" value="Unassembled WGS sequence"/>
</dbReference>
<dbReference type="Pfam" id="PF04402">
    <property type="entry name" value="SIMPL"/>
    <property type="match status" value="1"/>
</dbReference>
<evidence type="ECO:0000256" key="1">
    <source>
        <dbReference type="SAM" id="SignalP"/>
    </source>
</evidence>
<comment type="caution">
    <text evidence="2">The sequence shown here is derived from an EMBL/GenBank/DDBJ whole genome shotgun (WGS) entry which is preliminary data.</text>
</comment>
<dbReference type="OrthoDB" id="1682722at2"/>
<dbReference type="PANTHER" id="PTHR34387">
    <property type="entry name" value="SLR1258 PROTEIN"/>
    <property type="match status" value="1"/>
</dbReference>
<sequence length="239" mass="25593">MRSNCWKICLLTLTLAASSCFAAPAFAENGRDAVVNVTGYAEEQVKPDTAYLTIGTVSTAKEAEKARQDNNQTMREIKKSVEALGIAETDMKTMNFTLSPNYDNKGQKILSYTVNNMLQVKISDFGMIPRLITTASTSGANEIHSLYFTNEHVDALRAELINQAIRNGRQAAAAAATAAGSQLGAIKEITVNGTSPLYENNYASLTAVGASGAKAGGYTPVESGTNTIRETVSLVYYLQ</sequence>
<dbReference type="GO" id="GO:0006974">
    <property type="term" value="P:DNA damage response"/>
    <property type="evidence" value="ECO:0007669"/>
    <property type="project" value="TreeGrafter"/>
</dbReference>
<dbReference type="Gene3D" id="3.30.110.170">
    <property type="entry name" value="Protein of unknown function (DUF541), domain 1"/>
    <property type="match status" value="1"/>
</dbReference>
<gene>
    <name evidence="2" type="ORF">HMPREF1250_1083</name>
</gene>
<dbReference type="Gene3D" id="3.30.70.2970">
    <property type="entry name" value="Protein of unknown function (DUF541), domain 2"/>
    <property type="match status" value="1"/>
</dbReference>
<proteinExistence type="predicted"/>
<reference evidence="2 3" key="1">
    <citation type="submission" date="2013-09" db="EMBL/GenBank/DDBJ databases">
        <authorList>
            <person name="Durkin A.S."/>
            <person name="Haft D.R."/>
            <person name="McCorrison J."/>
            <person name="Torralba M."/>
            <person name="Gillis M."/>
            <person name="Haft D.H."/>
            <person name="Methe B."/>
            <person name="Sutton G."/>
            <person name="Nelson K.E."/>
        </authorList>
    </citation>
    <scope>NUCLEOTIDE SEQUENCE [LARGE SCALE GENOMIC DNA]</scope>
    <source>
        <strain evidence="2 3">BV3C16-1</strain>
    </source>
</reference>
<keyword evidence="3" id="KW-1185">Reference proteome</keyword>
<evidence type="ECO:0000313" key="2">
    <source>
        <dbReference type="EMBL" id="ERT58375.1"/>
    </source>
</evidence>
<dbReference type="STRING" id="1111454.HMPREF1250_1083"/>
<keyword evidence="1" id="KW-0732">Signal</keyword>
<dbReference type="RefSeq" id="WP_023054095.1">
    <property type="nucleotide sequence ID" value="NZ_AWXA01000043.1"/>
</dbReference>
<dbReference type="InterPro" id="IPR052022">
    <property type="entry name" value="26kDa_periplasmic_antigen"/>
</dbReference>
<dbReference type="PATRIC" id="fig|1111454.3.peg.1628"/>
<accession>U7UGA1</accession>
<feature type="signal peptide" evidence="1">
    <location>
        <begin position="1"/>
        <end position="22"/>
    </location>
</feature>
<dbReference type="InterPro" id="IPR007497">
    <property type="entry name" value="SIMPL/DUF541"/>
</dbReference>
<dbReference type="EMBL" id="AWXA01000043">
    <property type="protein sequence ID" value="ERT58375.1"/>
    <property type="molecule type" value="Genomic_DNA"/>
</dbReference>
<dbReference type="PANTHER" id="PTHR34387:SF2">
    <property type="entry name" value="SLR1258 PROTEIN"/>
    <property type="match status" value="1"/>
</dbReference>
<name>U7UGA1_9FIRM</name>
<organism evidence="2 3">
    <name type="scientific">Megasphaera vaginalis</name>
    <name type="common">ex Srinivasan et al. 2021</name>
    <dbReference type="NCBI Taxonomy" id="1111454"/>
    <lineage>
        <taxon>Bacteria</taxon>
        <taxon>Bacillati</taxon>
        <taxon>Bacillota</taxon>
        <taxon>Negativicutes</taxon>
        <taxon>Veillonellales</taxon>
        <taxon>Veillonellaceae</taxon>
        <taxon>Megasphaera</taxon>
    </lineage>
</organism>
<evidence type="ECO:0000313" key="3">
    <source>
        <dbReference type="Proteomes" id="UP000017090"/>
    </source>
</evidence>
<feature type="chain" id="PRO_5039338262" evidence="1">
    <location>
        <begin position="23"/>
        <end position="239"/>
    </location>
</feature>
<dbReference type="PROSITE" id="PS51257">
    <property type="entry name" value="PROKAR_LIPOPROTEIN"/>
    <property type="match status" value="1"/>
</dbReference>